<proteinExistence type="predicted"/>
<evidence type="ECO:0000313" key="3">
    <source>
        <dbReference type="Proteomes" id="UP000887563"/>
    </source>
</evidence>
<dbReference type="WBParaSite" id="Minc3s01384g23352">
    <property type="protein sequence ID" value="Minc3s01384g23352"/>
    <property type="gene ID" value="Minc3s01384g23352"/>
</dbReference>
<dbReference type="Proteomes" id="UP000887563">
    <property type="component" value="Unplaced"/>
</dbReference>
<evidence type="ECO:0000256" key="2">
    <source>
        <dbReference type="SAM" id="Phobius"/>
    </source>
</evidence>
<reference evidence="4" key="1">
    <citation type="submission" date="2022-11" db="UniProtKB">
        <authorList>
            <consortium name="WormBaseParasite"/>
        </authorList>
    </citation>
    <scope>IDENTIFICATION</scope>
</reference>
<sequence>MKLDGILIILIFNAIFWSLINSVKHKKGQNRVEEASKDLTKGDGAESSGKTQIQKYDGNANGATKDNEKLNIKEYMKIYRQNNKEKNREYYRKYLQDNKEKMQEYYRKYRENNKEKLREYDRKYSQNNKEKKRKSCRIYYQNNKEKERERTRKRYEKRKNKKADLQNVQSNNGETSFVNTPSNDVRNKGKLPIVYEESIRSEEENLSNQEGEEGSENEAETNVDEENQQVVEKPNKIPENCMNQINLNEYPFDLNKKPEDEDEGVY</sequence>
<feature type="transmembrane region" description="Helical" evidence="2">
    <location>
        <begin position="6"/>
        <end position="23"/>
    </location>
</feature>
<accession>A0A914M9L2</accession>
<keyword evidence="2" id="KW-1133">Transmembrane helix</keyword>
<feature type="region of interest" description="Disordered" evidence="1">
    <location>
        <begin position="116"/>
        <end position="266"/>
    </location>
</feature>
<keyword evidence="2" id="KW-0812">Transmembrane</keyword>
<name>A0A914M9L2_MELIC</name>
<feature type="compositionally biased region" description="Basic residues" evidence="1">
    <location>
        <begin position="151"/>
        <end position="161"/>
    </location>
</feature>
<keyword evidence="2" id="KW-0472">Membrane</keyword>
<evidence type="ECO:0000256" key="1">
    <source>
        <dbReference type="SAM" id="MobiDB-lite"/>
    </source>
</evidence>
<feature type="region of interest" description="Disordered" evidence="1">
    <location>
        <begin position="28"/>
        <end position="65"/>
    </location>
</feature>
<evidence type="ECO:0000313" key="4">
    <source>
        <dbReference type="WBParaSite" id="Minc3s01384g23352"/>
    </source>
</evidence>
<keyword evidence="3" id="KW-1185">Reference proteome</keyword>
<protein>
    <submittedName>
        <fullName evidence="4">Uncharacterized protein</fullName>
    </submittedName>
</protein>
<dbReference type="AlphaFoldDB" id="A0A914M9L2"/>
<feature type="compositionally biased region" description="Polar residues" evidence="1">
    <location>
        <begin position="166"/>
        <end position="184"/>
    </location>
</feature>
<feature type="compositionally biased region" description="Acidic residues" evidence="1">
    <location>
        <begin position="210"/>
        <end position="227"/>
    </location>
</feature>
<feature type="compositionally biased region" description="Basic and acidic residues" evidence="1">
    <location>
        <begin position="30"/>
        <end position="44"/>
    </location>
</feature>
<organism evidence="3 4">
    <name type="scientific">Meloidogyne incognita</name>
    <name type="common">Southern root-knot nematode worm</name>
    <name type="synonym">Oxyuris incognita</name>
    <dbReference type="NCBI Taxonomy" id="6306"/>
    <lineage>
        <taxon>Eukaryota</taxon>
        <taxon>Metazoa</taxon>
        <taxon>Ecdysozoa</taxon>
        <taxon>Nematoda</taxon>
        <taxon>Chromadorea</taxon>
        <taxon>Rhabditida</taxon>
        <taxon>Tylenchina</taxon>
        <taxon>Tylenchomorpha</taxon>
        <taxon>Tylenchoidea</taxon>
        <taxon>Meloidogynidae</taxon>
        <taxon>Meloidogyninae</taxon>
        <taxon>Meloidogyne</taxon>
        <taxon>Meloidogyne incognita group</taxon>
    </lineage>
</organism>